<comment type="caution">
    <text evidence="3">The sequence shown here is derived from an EMBL/GenBank/DDBJ whole genome shotgun (WGS) entry which is preliminary data.</text>
</comment>
<gene>
    <name evidence="3" type="ORF">E2R66_16745</name>
</gene>
<feature type="compositionally biased region" description="Basic and acidic residues" evidence="1">
    <location>
        <begin position="748"/>
        <end position="759"/>
    </location>
</feature>
<accession>A0A4Y8SAZ3</accession>
<evidence type="ECO:0000259" key="2">
    <source>
        <dbReference type="Pfam" id="PF20720"/>
    </source>
</evidence>
<dbReference type="RefSeq" id="WP_133232586.1">
    <property type="nucleotide sequence ID" value="NZ_SOZE01000017.1"/>
</dbReference>
<dbReference type="OrthoDB" id="7820209at2"/>
<sequence>MNIIDFQLHKLGWSSFQSLCHSICKEVFKQPIERYLDSKDGGRDGAFTGIWKEPSGKEIRGRYVIQSKFTSKVNEKLTVADLKDEYEKVKRLAKDGRCDFYLIMTNAEISGIAAEDIEDYFKAAGAKEVICHGSNWINEQLTENKRLRMLVPRVYGLGDLSEIFDERAFKQAESLLASMKDDLAKVVLTDAYYRAADAIDQEGFVLLIGEPAAGKTTIASMLAVGAIDQWKAHTIKVAKPDLLLKHWNPDGEARLFWIDDAFGAMQYESGLVQSWNSILSEVKAMVKSGVKIVMTSRDYIYDRARNDLKESAFPLFKESRVVIDVHNLSLKEKQQILYNHLKLGKQQPEFITEIKPHLDLIANHERFIPETARRLSDPAFTKDLILHPITIENFVIGQEQFLIDTLVGLDVDSKAALALVYMSNGRLASPISLNESEKEIIERIGSNTAQCLIALQSMAGSFVQHITSEDDADWQFKHPTVGDAFAKVIAKTPELLGVYVQGSSLSKMMSQVTMGDLKVEKALIIPKVVYPIVLERLKMYETDDSYKEDWTRKYYGKRNLFNFLARRCSKEFLKQFFTVRRDLLNEVSMPGLYLSISPHIALAIRLHSFGLLPEEIRLELLQRVMKYAVAGEDVYIFENKQFQGMFTDDELSEIKNRVELGLLPKLELMRERLQEEFNENGDDTPDEYTDKFSSLLSTLKDEFEREPAFLQIIKNQDTELENWRNNQEYYPASTPGRFSAKPSFAKPGSDRSIFDDINE</sequence>
<dbReference type="EMBL" id="SOZE01000017">
    <property type="protein sequence ID" value="TFF36189.1"/>
    <property type="molecule type" value="Genomic_DNA"/>
</dbReference>
<dbReference type="SUPFAM" id="SSF52540">
    <property type="entry name" value="P-loop containing nucleoside triphosphate hydrolases"/>
    <property type="match status" value="1"/>
</dbReference>
<dbReference type="AlphaFoldDB" id="A0A4Y8SAZ3"/>
<dbReference type="Pfam" id="PF20720">
    <property type="entry name" value="nSTAND3"/>
    <property type="match status" value="1"/>
</dbReference>
<dbReference type="InterPro" id="IPR027417">
    <property type="entry name" value="P-loop_NTPase"/>
</dbReference>
<reference evidence="3 4" key="1">
    <citation type="journal article" date="2017" name="Int. J. Syst. Evol. Microbiol.">
        <title>Mucilaginibacterpsychrotolerans sp. nov., isolated from peatlands.</title>
        <authorList>
            <person name="Deng Y."/>
            <person name="Shen L."/>
            <person name="Xu B."/>
            <person name="Liu Y."/>
            <person name="Gu Z."/>
            <person name="Liu H."/>
            <person name="Zhou Y."/>
        </authorList>
    </citation>
    <scope>NUCLEOTIDE SEQUENCE [LARGE SCALE GENOMIC DNA]</scope>
    <source>
        <strain evidence="3 4">NH7-4</strain>
    </source>
</reference>
<proteinExistence type="predicted"/>
<name>A0A4Y8SAZ3_9SPHI</name>
<dbReference type="InterPro" id="IPR049050">
    <property type="entry name" value="nSTAND3"/>
</dbReference>
<feature type="domain" description="Novel STAND NTPase 3" evidence="2">
    <location>
        <begin position="188"/>
        <end position="342"/>
    </location>
</feature>
<keyword evidence="4" id="KW-1185">Reference proteome</keyword>
<feature type="region of interest" description="Disordered" evidence="1">
    <location>
        <begin position="731"/>
        <end position="759"/>
    </location>
</feature>
<evidence type="ECO:0000313" key="3">
    <source>
        <dbReference type="EMBL" id="TFF36189.1"/>
    </source>
</evidence>
<dbReference type="Proteomes" id="UP000297540">
    <property type="component" value="Unassembled WGS sequence"/>
</dbReference>
<protein>
    <recommendedName>
        <fullName evidence="2">Novel STAND NTPase 3 domain-containing protein</fullName>
    </recommendedName>
</protein>
<organism evidence="3 4">
    <name type="scientific">Mucilaginibacter psychrotolerans</name>
    <dbReference type="NCBI Taxonomy" id="1524096"/>
    <lineage>
        <taxon>Bacteria</taxon>
        <taxon>Pseudomonadati</taxon>
        <taxon>Bacteroidota</taxon>
        <taxon>Sphingobacteriia</taxon>
        <taxon>Sphingobacteriales</taxon>
        <taxon>Sphingobacteriaceae</taxon>
        <taxon>Mucilaginibacter</taxon>
    </lineage>
</organism>
<evidence type="ECO:0000313" key="4">
    <source>
        <dbReference type="Proteomes" id="UP000297540"/>
    </source>
</evidence>
<evidence type="ECO:0000256" key="1">
    <source>
        <dbReference type="SAM" id="MobiDB-lite"/>
    </source>
</evidence>